<keyword evidence="2" id="KW-1185">Reference proteome</keyword>
<accession>A0ACB8ZUH2</accession>
<comment type="caution">
    <text evidence="1">The sequence shown here is derived from an EMBL/GenBank/DDBJ whole genome shotgun (WGS) entry which is preliminary data.</text>
</comment>
<dbReference type="EMBL" id="CM042016">
    <property type="protein sequence ID" value="KAI3701359.1"/>
    <property type="molecule type" value="Genomic_DNA"/>
</dbReference>
<protein>
    <submittedName>
        <fullName evidence="1">Uncharacterized protein</fullName>
    </submittedName>
</protein>
<reference evidence="2" key="1">
    <citation type="journal article" date="2022" name="Mol. Ecol. Resour.">
        <title>The genomes of chicory, endive, great burdock and yacon provide insights into Asteraceae palaeo-polyploidization history and plant inulin production.</title>
        <authorList>
            <person name="Fan W."/>
            <person name="Wang S."/>
            <person name="Wang H."/>
            <person name="Wang A."/>
            <person name="Jiang F."/>
            <person name="Liu H."/>
            <person name="Zhao H."/>
            <person name="Xu D."/>
            <person name="Zhang Y."/>
        </authorList>
    </citation>
    <scope>NUCLEOTIDE SEQUENCE [LARGE SCALE GENOMIC DNA]</scope>
    <source>
        <strain evidence="2">cv. Punajuju</strain>
    </source>
</reference>
<evidence type="ECO:0000313" key="1">
    <source>
        <dbReference type="EMBL" id="KAI3701359.1"/>
    </source>
</evidence>
<dbReference type="Proteomes" id="UP001055811">
    <property type="component" value="Linkage Group LG08"/>
</dbReference>
<name>A0ACB8ZUH2_CICIN</name>
<organism evidence="1 2">
    <name type="scientific">Cichorium intybus</name>
    <name type="common">Chicory</name>
    <dbReference type="NCBI Taxonomy" id="13427"/>
    <lineage>
        <taxon>Eukaryota</taxon>
        <taxon>Viridiplantae</taxon>
        <taxon>Streptophyta</taxon>
        <taxon>Embryophyta</taxon>
        <taxon>Tracheophyta</taxon>
        <taxon>Spermatophyta</taxon>
        <taxon>Magnoliopsida</taxon>
        <taxon>eudicotyledons</taxon>
        <taxon>Gunneridae</taxon>
        <taxon>Pentapetalae</taxon>
        <taxon>asterids</taxon>
        <taxon>campanulids</taxon>
        <taxon>Asterales</taxon>
        <taxon>Asteraceae</taxon>
        <taxon>Cichorioideae</taxon>
        <taxon>Cichorieae</taxon>
        <taxon>Cichoriinae</taxon>
        <taxon>Cichorium</taxon>
    </lineage>
</organism>
<gene>
    <name evidence="1" type="ORF">L2E82_46013</name>
</gene>
<evidence type="ECO:0000313" key="2">
    <source>
        <dbReference type="Proteomes" id="UP001055811"/>
    </source>
</evidence>
<sequence length="155" mass="17501">MVLEGSKYRDKLFDCSTVDPNVVLEFNSIEYKRREVKEINLKAVDVSVGLPVVHNENGLENQEDCDNVVDDLMDADGVRFPKEDNIVSNFTGIKDVQADSMDEVQPFLCPSSTIYSNGQVNFLTLDWNGKNKDIEKKDSETKNSLVNFLNPKAHN</sequence>
<reference evidence="1 2" key="2">
    <citation type="journal article" date="2022" name="Mol. Ecol. Resour.">
        <title>The genomes of chicory, endive, great burdock and yacon provide insights into Asteraceae paleo-polyploidization history and plant inulin production.</title>
        <authorList>
            <person name="Fan W."/>
            <person name="Wang S."/>
            <person name="Wang H."/>
            <person name="Wang A."/>
            <person name="Jiang F."/>
            <person name="Liu H."/>
            <person name="Zhao H."/>
            <person name="Xu D."/>
            <person name="Zhang Y."/>
        </authorList>
    </citation>
    <scope>NUCLEOTIDE SEQUENCE [LARGE SCALE GENOMIC DNA]</scope>
    <source>
        <strain evidence="2">cv. Punajuju</strain>
        <tissue evidence="1">Leaves</tissue>
    </source>
</reference>
<proteinExistence type="predicted"/>